<gene>
    <name evidence="1" type="ORF">TNIN_339481</name>
</gene>
<keyword evidence="2" id="KW-1185">Reference proteome</keyword>
<protein>
    <submittedName>
        <fullName evidence="1">Uncharacterized protein</fullName>
    </submittedName>
</protein>
<sequence>MIEICYALNPSKLERRTSELVSHSSSQSHTTLLEELASKSGGGLKMSETLARMSFSSCDKRHSHWHLQISSPCHSFHLSPHNYDMSIVNNPMCGSNTM</sequence>
<comment type="caution">
    <text evidence="1">The sequence shown here is derived from an EMBL/GenBank/DDBJ whole genome shotgun (WGS) entry which is preliminary data.</text>
</comment>
<reference evidence="1" key="1">
    <citation type="submission" date="2020-08" db="EMBL/GenBank/DDBJ databases">
        <title>Multicomponent nature underlies the extraordinary mechanical properties of spider dragline silk.</title>
        <authorList>
            <person name="Kono N."/>
            <person name="Nakamura H."/>
            <person name="Mori M."/>
            <person name="Yoshida Y."/>
            <person name="Ohtoshi R."/>
            <person name="Malay A.D."/>
            <person name="Moran D.A.P."/>
            <person name="Tomita M."/>
            <person name="Numata K."/>
            <person name="Arakawa K."/>
        </authorList>
    </citation>
    <scope>NUCLEOTIDE SEQUENCE</scope>
</reference>
<evidence type="ECO:0000313" key="2">
    <source>
        <dbReference type="Proteomes" id="UP000886998"/>
    </source>
</evidence>
<evidence type="ECO:0000313" key="1">
    <source>
        <dbReference type="EMBL" id="GFS55585.1"/>
    </source>
</evidence>
<proteinExistence type="predicted"/>
<dbReference type="Proteomes" id="UP000886998">
    <property type="component" value="Unassembled WGS sequence"/>
</dbReference>
<dbReference type="EMBL" id="BMAV01027034">
    <property type="protein sequence ID" value="GFS55585.1"/>
    <property type="molecule type" value="Genomic_DNA"/>
</dbReference>
<organism evidence="1 2">
    <name type="scientific">Trichonephila inaurata madagascariensis</name>
    <dbReference type="NCBI Taxonomy" id="2747483"/>
    <lineage>
        <taxon>Eukaryota</taxon>
        <taxon>Metazoa</taxon>
        <taxon>Ecdysozoa</taxon>
        <taxon>Arthropoda</taxon>
        <taxon>Chelicerata</taxon>
        <taxon>Arachnida</taxon>
        <taxon>Araneae</taxon>
        <taxon>Araneomorphae</taxon>
        <taxon>Entelegynae</taxon>
        <taxon>Araneoidea</taxon>
        <taxon>Nephilidae</taxon>
        <taxon>Trichonephila</taxon>
        <taxon>Trichonephila inaurata</taxon>
    </lineage>
</organism>
<dbReference type="AlphaFoldDB" id="A0A8X6MH07"/>
<name>A0A8X6MH07_9ARAC</name>
<accession>A0A8X6MH07</accession>